<accession>A0A9D4PN54</accession>
<dbReference type="AlphaFoldDB" id="A0A9D4PN54"/>
<organism evidence="2 3">
    <name type="scientific">Rhipicephalus sanguineus</name>
    <name type="common">Brown dog tick</name>
    <name type="synonym">Ixodes sanguineus</name>
    <dbReference type="NCBI Taxonomy" id="34632"/>
    <lineage>
        <taxon>Eukaryota</taxon>
        <taxon>Metazoa</taxon>
        <taxon>Ecdysozoa</taxon>
        <taxon>Arthropoda</taxon>
        <taxon>Chelicerata</taxon>
        <taxon>Arachnida</taxon>
        <taxon>Acari</taxon>
        <taxon>Parasitiformes</taxon>
        <taxon>Ixodida</taxon>
        <taxon>Ixodoidea</taxon>
        <taxon>Ixodidae</taxon>
        <taxon>Rhipicephalinae</taxon>
        <taxon>Rhipicephalus</taxon>
        <taxon>Rhipicephalus</taxon>
    </lineage>
</organism>
<dbReference type="Pfam" id="PF16064">
    <property type="entry name" value="DUF4806"/>
    <property type="match status" value="1"/>
</dbReference>
<dbReference type="VEuPathDB" id="VectorBase:RSAN_034426"/>
<feature type="domain" description="DUF4806" evidence="1">
    <location>
        <begin position="33"/>
        <end position="113"/>
    </location>
</feature>
<gene>
    <name evidence="2" type="ORF">HPB52_005223</name>
</gene>
<sequence length="125" mass="13766">MRLLNELSNVKQLLAASTSKKFVAALPGDCPDLPAKDFQEVLSLEKYLATDSHMEQMVEYYSRYGGTDPGHAVRTLLQNLLSKEAVLKFSWKGSQGRKHAFSELTAIVNFMLTTSLECGGVPSTP</sequence>
<evidence type="ECO:0000313" key="2">
    <source>
        <dbReference type="EMBL" id="KAH7946871.1"/>
    </source>
</evidence>
<reference evidence="2" key="1">
    <citation type="journal article" date="2020" name="Cell">
        <title>Large-Scale Comparative Analyses of Tick Genomes Elucidate Their Genetic Diversity and Vector Capacities.</title>
        <authorList>
            <consortium name="Tick Genome and Microbiome Consortium (TIGMIC)"/>
            <person name="Jia N."/>
            <person name="Wang J."/>
            <person name="Shi W."/>
            <person name="Du L."/>
            <person name="Sun Y."/>
            <person name="Zhan W."/>
            <person name="Jiang J.F."/>
            <person name="Wang Q."/>
            <person name="Zhang B."/>
            <person name="Ji P."/>
            <person name="Bell-Sakyi L."/>
            <person name="Cui X.M."/>
            <person name="Yuan T.T."/>
            <person name="Jiang B.G."/>
            <person name="Yang W.F."/>
            <person name="Lam T.T."/>
            <person name="Chang Q.C."/>
            <person name="Ding S.J."/>
            <person name="Wang X.J."/>
            <person name="Zhu J.G."/>
            <person name="Ruan X.D."/>
            <person name="Zhao L."/>
            <person name="Wei J.T."/>
            <person name="Ye R.Z."/>
            <person name="Que T.C."/>
            <person name="Du C.H."/>
            <person name="Zhou Y.H."/>
            <person name="Cheng J.X."/>
            <person name="Dai P.F."/>
            <person name="Guo W.B."/>
            <person name="Han X.H."/>
            <person name="Huang E.J."/>
            <person name="Li L.F."/>
            <person name="Wei W."/>
            <person name="Gao Y.C."/>
            <person name="Liu J.Z."/>
            <person name="Shao H.Z."/>
            <person name="Wang X."/>
            <person name="Wang C.C."/>
            <person name="Yang T.C."/>
            <person name="Huo Q.B."/>
            <person name="Li W."/>
            <person name="Chen H.Y."/>
            <person name="Chen S.E."/>
            <person name="Zhou L.G."/>
            <person name="Ni X.B."/>
            <person name="Tian J.H."/>
            <person name="Sheng Y."/>
            <person name="Liu T."/>
            <person name="Pan Y.S."/>
            <person name="Xia L.Y."/>
            <person name="Li J."/>
            <person name="Zhao F."/>
            <person name="Cao W.C."/>
        </authorList>
    </citation>
    <scope>NUCLEOTIDE SEQUENCE</scope>
    <source>
        <strain evidence="2">Rsan-2018</strain>
    </source>
</reference>
<proteinExistence type="predicted"/>
<evidence type="ECO:0000313" key="3">
    <source>
        <dbReference type="Proteomes" id="UP000821837"/>
    </source>
</evidence>
<keyword evidence="3" id="KW-1185">Reference proteome</keyword>
<evidence type="ECO:0000259" key="1">
    <source>
        <dbReference type="Pfam" id="PF16064"/>
    </source>
</evidence>
<name>A0A9D4PN54_RHISA</name>
<dbReference type="Proteomes" id="UP000821837">
    <property type="component" value="Chromosome 6"/>
</dbReference>
<dbReference type="EMBL" id="JABSTV010001252">
    <property type="protein sequence ID" value="KAH7946871.1"/>
    <property type="molecule type" value="Genomic_DNA"/>
</dbReference>
<reference evidence="2" key="2">
    <citation type="submission" date="2021-09" db="EMBL/GenBank/DDBJ databases">
        <authorList>
            <person name="Jia N."/>
            <person name="Wang J."/>
            <person name="Shi W."/>
            <person name="Du L."/>
            <person name="Sun Y."/>
            <person name="Zhan W."/>
            <person name="Jiang J."/>
            <person name="Wang Q."/>
            <person name="Zhang B."/>
            <person name="Ji P."/>
            <person name="Sakyi L.B."/>
            <person name="Cui X."/>
            <person name="Yuan T."/>
            <person name="Jiang B."/>
            <person name="Yang W."/>
            <person name="Lam T.T.-Y."/>
            <person name="Chang Q."/>
            <person name="Ding S."/>
            <person name="Wang X."/>
            <person name="Zhu J."/>
            <person name="Ruan X."/>
            <person name="Zhao L."/>
            <person name="Wei J."/>
            <person name="Que T."/>
            <person name="Du C."/>
            <person name="Cheng J."/>
            <person name="Dai P."/>
            <person name="Han X."/>
            <person name="Huang E."/>
            <person name="Gao Y."/>
            <person name="Liu J."/>
            <person name="Shao H."/>
            <person name="Ye R."/>
            <person name="Li L."/>
            <person name="Wei W."/>
            <person name="Wang X."/>
            <person name="Wang C."/>
            <person name="Huo Q."/>
            <person name="Li W."/>
            <person name="Guo W."/>
            <person name="Chen H."/>
            <person name="Chen S."/>
            <person name="Zhou L."/>
            <person name="Zhou L."/>
            <person name="Ni X."/>
            <person name="Tian J."/>
            <person name="Zhou Y."/>
            <person name="Sheng Y."/>
            <person name="Liu T."/>
            <person name="Pan Y."/>
            <person name="Xia L."/>
            <person name="Li J."/>
            <person name="Zhao F."/>
            <person name="Cao W."/>
        </authorList>
    </citation>
    <scope>NUCLEOTIDE SEQUENCE</scope>
    <source>
        <strain evidence="2">Rsan-2018</strain>
        <tissue evidence="2">Larvae</tissue>
    </source>
</reference>
<protein>
    <recommendedName>
        <fullName evidence="1">DUF4806 domain-containing protein</fullName>
    </recommendedName>
</protein>
<dbReference type="InterPro" id="IPR032071">
    <property type="entry name" value="DUF4806"/>
</dbReference>
<comment type="caution">
    <text evidence="2">The sequence shown here is derived from an EMBL/GenBank/DDBJ whole genome shotgun (WGS) entry which is preliminary data.</text>
</comment>